<feature type="region of interest" description="Disordered" evidence="1">
    <location>
        <begin position="1"/>
        <end position="30"/>
    </location>
</feature>
<dbReference type="Gramene" id="ONIVA05G29440.1">
    <property type="protein sequence ID" value="ONIVA05G29440.1"/>
    <property type="gene ID" value="ONIVA05G29440"/>
</dbReference>
<dbReference type="Proteomes" id="UP000006591">
    <property type="component" value="Chromosome 5"/>
</dbReference>
<sequence>MESTGVEAKPPVSGAVESIGGGDEVSHKRRGVGEEEFAKVVDEKIGHREEEFAKVDYIALVD</sequence>
<dbReference type="EnsemblPlants" id="ONIVA05G29440.1">
    <property type="protein sequence ID" value="ONIVA05G29440.1"/>
    <property type="gene ID" value="ONIVA05G29440"/>
</dbReference>
<accession>A0A0E0HJ29</accession>
<keyword evidence="3" id="KW-1185">Reference proteome</keyword>
<protein>
    <submittedName>
        <fullName evidence="2">Uncharacterized protein</fullName>
    </submittedName>
</protein>
<evidence type="ECO:0000313" key="3">
    <source>
        <dbReference type="Proteomes" id="UP000006591"/>
    </source>
</evidence>
<reference evidence="2" key="2">
    <citation type="submission" date="2018-04" db="EMBL/GenBank/DDBJ databases">
        <title>OnivRS2 (Oryza nivara Reference Sequence Version 2).</title>
        <authorList>
            <person name="Zhang J."/>
            <person name="Kudrna D."/>
            <person name="Lee S."/>
            <person name="Talag J."/>
            <person name="Rajasekar S."/>
            <person name="Welchert J."/>
            <person name="Hsing Y.-I."/>
            <person name="Wing R.A."/>
        </authorList>
    </citation>
    <scope>NUCLEOTIDE SEQUENCE [LARGE SCALE GENOMIC DNA]</scope>
    <source>
        <strain evidence="2">SL10</strain>
    </source>
</reference>
<organism evidence="2">
    <name type="scientific">Oryza nivara</name>
    <name type="common">Indian wild rice</name>
    <name type="synonym">Oryza sativa f. spontanea</name>
    <dbReference type="NCBI Taxonomy" id="4536"/>
    <lineage>
        <taxon>Eukaryota</taxon>
        <taxon>Viridiplantae</taxon>
        <taxon>Streptophyta</taxon>
        <taxon>Embryophyta</taxon>
        <taxon>Tracheophyta</taxon>
        <taxon>Spermatophyta</taxon>
        <taxon>Magnoliopsida</taxon>
        <taxon>Liliopsida</taxon>
        <taxon>Poales</taxon>
        <taxon>Poaceae</taxon>
        <taxon>BOP clade</taxon>
        <taxon>Oryzoideae</taxon>
        <taxon>Oryzeae</taxon>
        <taxon>Oryzinae</taxon>
        <taxon>Oryza</taxon>
    </lineage>
</organism>
<name>A0A0E0HJ29_ORYNI</name>
<evidence type="ECO:0000256" key="1">
    <source>
        <dbReference type="SAM" id="MobiDB-lite"/>
    </source>
</evidence>
<reference evidence="2" key="1">
    <citation type="submission" date="2015-04" db="UniProtKB">
        <authorList>
            <consortium name="EnsemblPlants"/>
        </authorList>
    </citation>
    <scope>IDENTIFICATION</scope>
    <source>
        <strain evidence="2">SL10</strain>
    </source>
</reference>
<dbReference type="HOGENOM" id="CLU_2908025_0_0_1"/>
<dbReference type="AlphaFoldDB" id="A0A0E0HJ29"/>
<proteinExistence type="predicted"/>
<evidence type="ECO:0000313" key="2">
    <source>
        <dbReference type="EnsemblPlants" id="ONIVA05G29440.1"/>
    </source>
</evidence>